<dbReference type="CDD" id="cd06261">
    <property type="entry name" value="TM_PBP2"/>
    <property type="match status" value="1"/>
</dbReference>
<dbReference type="RefSeq" id="WP_111249437.1">
    <property type="nucleotide sequence ID" value="NZ_QKWH01000001.1"/>
</dbReference>
<dbReference type="PANTHER" id="PTHR43386">
    <property type="entry name" value="OLIGOPEPTIDE TRANSPORT SYSTEM PERMEASE PROTEIN APPC"/>
    <property type="match status" value="1"/>
</dbReference>
<feature type="transmembrane region" description="Helical" evidence="7">
    <location>
        <begin position="238"/>
        <end position="267"/>
    </location>
</feature>
<feature type="domain" description="ABC transmembrane type-1" evidence="8">
    <location>
        <begin position="116"/>
        <end position="306"/>
    </location>
</feature>
<evidence type="ECO:0000256" key="3">
    <source>
        <dbReference type="ARBA" id="ARBA00022475"/>
    </source>
</evidence>
<feature type="transmembrane region" description="Helical" evidence="7">
    <location>
        <begin position="55"/>
        <end position="76"/>
    </location>
</feature>
<comment type="similarity">
    <text evidence="7">Belongs to the binding-protein-dependent transport system permease family.</text>
</comment>
<dbReference type="AlphaFoldDB" id="A0A2W5WWS2"/>
<feature type="transmembrane region" description="Helical" evidence="7">
    <location>
        <begin position="158"/>
        <end position="175"/>
    </location>
</feature>
<accession>A0A2W5WWS2</accession>
<protein>
    <submittedName>
        <fullName evidence="9">ABC transporter permease</fullName>
    </submittedName>
</protein>
<reference evidence="9 10" key="1">
    <citation type="submission" date="2018-06" db="EMBL/GenBank/DDBJ databases">
        <title>Whole genome sequencing of a novel hydrocarbon degrading bacterial strain, PW21 isolated from oil contaminated produced water sample.</title>
        <authorList>
            <person name="Nagkirti P."/>
            <person name="Shaikh A."/>
            <person name="Gowdaman V."/>
            <person name="Engineer A.E."/>
            <person name="Dagar S."/>
            <person name="Dhakephalkar P.K."/>
        </authorList>
    </citation>
    <scope>NUCLEOTIDE SEQUENCE [LARGE SCALE GENOMIC DNA]</scope>
    <source>
        <strain evidence="9 10">PW21</strain>
    </source>
</reference>
<feature type="transmembrane region" description="Helical" evidence="7">
    <location>
        <begin position="287"/>
        <end position="309"/>
    </location>
</feature>
<feature type="transmembrane region" description="Helical" evidence="7">
    <location>
        <begin position="120"/>
        <end position="146"/>
    </location>
</feature>
<dbReference type="PROSITE" id="PS50928">
    <property type="entry name" value="ABC_TM1"/>
    <property type="match status" value="1"/>
</dbReference>
<evidence type="ECO:0000256" key="5">
    <source>
        <dbReference type="ARBA" id="ARBA00022989"/>
    </source>
</evidence>
<keyword evidence="5 7" id="KW-1133">Transmembrane helix</keyword>
<evidence type="ECO:0000256" key="2">
    <source>
        <dbReference type="ARBA" id="ARBA00022448"/>
    </source>
</evidence>
<dbReference type="GO" id="GO:0055085">
    <property type="term" value="P:transmembrane transport"/>
    <property type="evidence" value="ECO:0007669"/>
    <property type="project" value="InterPro"/>
</dbReference>
<proteinExistence type="inferred from homology"/>
<keyword evidence="10" id="KW-1185">Reference proteome</keyword>
<name>A0A2W5WWS2_9MICO</name>
<dbReference type="Proteomes" id="UP000248783">
    <property type="component" value="Unassembled WGS sequence"/>
</dbReference>
<evidence type="ECO:0000256" key="7">
    <source>
        <dbReference type="RuleBase" id="RU363032"/>
    </source>
</evidence>
<evidence type="ECO:0000256" key="1">
    <source>
        <dbReference type="ARBA" id="ARBA00004651"/>
    </source>
</evidence>
<dbReference type="GO" id="GO:0005886">
    <property type="term" value="C:plasma membrane"/>
    <property type="evidence" value="ECO:0007669"/>
    <property type="project" value="UniProtKB-SubCell"/>
</dbReference>
<dbReference type="InterPro" id="IPR000515">
    <property type="entry name" value="MetI-like"/>
</dbReference>
<evidence type="ECO:0000313" key="9">
    <source>
        <dbReference type="EMBL" id="PZR55073.1"/>
    </source>
</evidence>
<keyword evidence="2 7" id="KW-0813">Transport</keyword>
<dbReference type="SUPFAM" id="SSF161098">
    <property type="entry name" value="MetI-like"/>
    <property type="match status" value="1"/>
</dbReference>
<gene>
    <name evidence="9" type="ORF">DNL40_01380</name>
</gene>
<dbReference type="InterPro" id="IPR025966">
    <property type="entry name" value="OppC_N"/>
</dbReference>
<dbReference type="EMBL" id="QKWH01000001">
    <property type="protein sequence ID" value="PZR55073.1"/>
    <property type="molecule type" value="Genomic_DNA"/>
</dbReference>
<evidence type="ECO:0000313" key="10">
    <source>
        <dbReference type="Proteomes" id="UP000248783"/>
    </source>
</evidence>
<dbReference type="InterPro" id="IPR050366">
    <property type="entry name" value="BP-dependent_transpt_permease"/>
</dbReference>
<dbReference type="Pfam" id="PF00528">
    <property type="entry name" value="BPD_transp_1"/>
    <property type="match status" value="1"/>
</dbReference>
<evidence type="ECO:0000256" key="6">
    <source>
        <dbReference type="ARBA" id="ARBA00023136"/>
    </source>
</evidence>
<dbReference type="PANTHER" id="PTHR43386:SF6">
    <property type="entry name" value="ABC TRANSPORTER PERMEASE PROTEIN"/>
    <property type="match status" value="1"/>
</dbReference>
<evidence type="ECO:0000256" key="4">
    <source>
        <dbReference type="ARBA" id="ARBA00022692"/>
    </source>
</evidence>
<sequence>MPENPMHPATPRPGQERYTAPADQAKLGAVDAVDTTEAPSSLWNEAWRDMRRRPLFWVSATIIVLVSLVAMFPGLFTSQGPRVCQLANSLGDPAPGHIFGFDRQGCDIYARTIYGARASVVVGVLTTLAVVILGTTVGAIAGYFGGWFDTVLSRLTDIFFAVPLVLAAIVIMSVLPERNTWTVAAVLASFGWTSIARITRGSVMSVKNNEFVTAARALGMSRGAILLRHVLPNSAAPIIVYATVALGTYIVAEATLTFLGIGLPPWLVSWGGDISMAQQSLRVRPEILFYPAGALALTVLGFIMLGDVVRDALDPKARKR</sequence>
<comment type="caution">
    <text evidence="9">The sequence shown here is derived from an EMBL/GenBank/DDBJ whole genome shotgun (WGS) entry which is preliminary data.</text>
</comment>
<organism evidence="9 10">
    <name type="scientific">Xylanimonas oleitrophica</name>
    <dbReference type="NCBI Taxonomy" id="2607479"/>
    <lineage>
        <taxon>Bacteria</taxon>
        <taxon>Bacillati</taxon>
        <taxon>Actinomycetota</taxon>
        <taxon>Actinomycetes</taxon>
        <taxon>Micrococcales</taxon>
        <taxon>Promicromonosporaceae</taxon>
        <taxon>Xylanimonas</taxon>
    </lineage>
</organism>
<comment type="subcellular location">
    <subcellularLocation>
        <location evidence="1 7">Cell membrane</location>
        <topology evidence="1 7">Multi-pass membrane protein</topology>
    </subcellularLocation>
</comment>
<dbReference type="Pfam" id="PF12911">
    <property type="entry name" value="OppC_N"/>
    <property type="match status" value="1"/>
</dbReference>
<dbReference type="InterPro" id="IPR035906">
    <property type="entry name" value="MetI-like_sf"/>
</dbReference>
<keyword evidence="3" id="KW-1003">Cell membrane</keyword>
<dbReference type="Gene3D" id="1.10.3720.10">
    <property type="entry name" value="MetI-like"/>
    <property type="match status" value="1"/>
</dbReference>
<keyword evidence="4 7" id="KW-0812">Transmembrane</keyword>
<evidence type="ECO:0000259" key="8">
    <source>
        <dbReference type="PROSITE" id="PS50928"/>
    </source>
</evidence>
<keyword evidence="6 7" id="KW-0472">Membrane</keyword>